<accession>A0A143ZA01</accession>
<dbReference type="EMBL" id="FNYT01000038">
    <property type="protein sequence ID" value="SEJ91693.1"/>
    <property type="molecule type" value="Genomic_DNA"/>
</dbReference>
<dbReference type="AlphaFoldDB" id="A0A143ZA01"/>
<dbReference type="STRING" id="640938.TR210_2523"/>
<dbReference type="PROSITE" id="PS50931">
    <property type="entry name" value="HTH_LYSR"/>
    <property type="match status" value="1"/>
</dbReference>
<dbReference type="EMBL" id="FJNB01000023">
    <property type="protein sequence ID" value="CZR08034.1"/>
    <property type="molecule type" value="Genomic_DNA"/>
</dbReference>
<reference evidence="6 8" key="2">
    <citation type="submission" date="2016-10" db="EMBL/GenBank/DDBJ databases">
        <authorList>
            <person name="Varghese N."/>
            <person name="Submissions S."/>
        </authorList>
    </citation>
    <scope>NUCLEOTIDE SEQUENCE [LARGE SCALE GENOMIC DNA]</scope>
    <source>
        <strain evidence="6 8">DSM 22150</strain>
    </source>
</reference>
<organism evidence="5 7">
    <name type="scientific">Trichococcus ilyis</name>
    <dbReference type="NCBI Taxonomy" id="640938"/>
    <lineage>
        <taxon>Bacteria</taxon>
        <taxon>Bacillati</taxon>
        <taxon>Bacillota</taxon>
        <taxon>Bacilli</taxon>
        <taxon>Lactobacillales</taxon>
        <taxon>Carnobacteriaceae</taxon>
        <taxon>Trichococcus</taxon>
    </lineage>
</organism>
<evidence type="ECO:0000256" key="3">
    <source>
        <dbReference type="ARBA" id="ARBA00023163"/>
    </source>
</evidence>
<evidence type="ECO:0000313" key="5">
    <source>
        <dbReference type="EMBL" id="CZR08034.1"/>
    </source>
</evidence>
<dbReference type="Gene3D" id="1.10.10.10">
    <property type="entry name" value="Winged helix-like DNA-binding domain superfamily/Winged helix DNA-binding domain"/>
    <property type="match status" value="1"/>
</dbReference>
<dbReference type="RefSeq" id="WP_068624316.1">
    <property type="nucleotide sequence ID" value="NZ_FJNB01000023.1"/>
</dbReference>
<dbReference type="InterPro" id="IPR036388">
    <property type="entry name" value="WH-like_DNA-bd_sf"/>
</dbReference>
<proteinExistence type="inferred from homology"/>
<dbReference type="GO" id="GO:0000976">
    <property type="term" value="F:transcription cis-regulatory region binding"/>
    <property type="evidence" value="ECO:0007669"/>
    <property type="project" value="TreeGrafter"/>
</dbReference>
<gene>
    <name evidence="6" type="ORF">SAMN05216375_13813</name>
    <name evidence="5" type="ORF">TR210_2523</name>
</gene>
<dbReference type="OrthoDB" id="9785745at2"/>
<keyword evidence="8" id="KW-1185">Reference proteome</keyword>
<dbReference type="PANTHER" id="PTHR30126:SF64">
    <property type="entry name" value="HTH-TYPE TRANSCRIPTIONAL REGULATOR CITR"/>
    <property type="match status" value="1"/>
</dbReference>
<sequence>MIDYHYQTFLVLADTLDYAKTAQELCLSKPTIMQHIQYLEADLEVKLFQNQGGNLVLTKKGQLLKSRLVIINDHIDDLLRQLASK</sequence>
<evidence type="ECO:0000256" key="1">
    <source>
        <dbReference type="ARBA" id="ARBA00009437"/>
    </source>
</evidence>
<evidence type="ECO:0000259" key="4">
    <source>
        <dbReference type="PROSITE" id="PS50931"/>
    </source>
</evidence>
<comment type="similarity">
    <text evidence="1">Belongs to the LysR transcriptional regulatory family.</text>
</comment>
<dbReference type="Proteomes" id="UP000076878">
    <property type="component" value="Unassembled WGS sequence"/>
</dbReference>
<dbReference type="Pfam" id="PF00126">
    <property type="entry name" value="HTH_1"/>
    <property type="match status" value="1"/>
</dbReference>
<dbReference type="InterPro" id="IPR000847">
    <property type="entry name" value="LysR_HTH_N"/>
</dbReference>
<dbReference type="InterPro" id="IPR036390">
    <property type="entry name" value="WH_DNA-bd_sf"/>
</dbReference>
<feature type="domain" description="HTH lysR-type" evidence="4">
    <location>
        <begin position="1"/>
        <end position="58"/>
    </location>
</feature>
<evidence type="ECO:0000313" key="8">
    <source>
        <dbReference type="Proteomes" id="UP000199280"/>
    </source>
</evidence>
<keyword evidence="3" id="KW-0804">Transcription</keyword>
<reference evidence="5 7" key="1">
    <citation type="submission" date="2016-02" db="EMBL/GenBank/DDBJ databases">
        <authorList>
            <person name="Wen L."/>
            <person name="He K."/>
            <person name="Yang H."/>
        </authorList>
    </citation>
    <scope>NUCLEOTIDE SEQUENCE [LARGE SCALE GENOMIC DNA]</scope>
    <source>
        <strain evidence="5">Trichococcus_R210</strain>
    </source>
</reference>
<protein>
    <submittedName>
        <fullName evidence="6">Regulatory helix-turn-helix protein, lysR family</fullName>
    </submittedName>
    <submittedName>
        <fullName evidence="5">Transcription regulator hth lysr</fullName>
    </submittedName>
</protein>
<evidence type="ECO:0000313" key="6">
    <source>
        <dbReference type="EMBL" id="SEJ91693.1"/>
    </source>
</evidence>
<dbReference type="PANTHER" id="PTHR30126">
    <property type="entry name" value="HTH-TYPE TRANSCRIPTIONAL REGULATOR"/>
    <property type="match status" value="1"/>
</dbReference>
<dbReference type="GO" id="GO:0003700">
    <property type="term" value="F:DNA-binding transcription factor activity"/>
    <property type="evidence" value="ECO:0007669"/>
    <property type="project" value="InterPro"/>
</dbReference>
<dbReference type="Proteomes" id="UP000199280">
    <property type="component" value="Unassembled WGS sequence"/>
</dbReference>
<evidence type="ECO:0000313" key="7">
    <source>
        <dbReference type="Proteomes" id="UP000076878"/>
    </source>
</evidence>
<keyword evidence="2" id="KW-0805">Transcription regulation</keyword>
<name>A0A143ZA01_9LACT</name>
<evidence type="ECO:0000256" key="2">
    <source>
        <dbReference type="ARBA" id="ARBA00023015"/>
    </source>
</evidence>
<dbReference type="SUPFAM" id="SSF46785">
    <property type="entry name" value="Winged helix' DNA-binding domain"/>
    <property type="match status" value="1"/>
</dbReference>